<gene>
    <name evidence="1" type="ORF">RHMOL_Rhmol11G0276500</name>
</gene>
<keyword evidence="2" id="KW-1185">Reference proteome</keyword>
<name>A0ACC0LX18_RHOML</name>
<organism evidence="1 2">
    <name type="scientific">Rhododendron molle</name>
    <name type="common">Chinese azalea</name>
    <name type="synonym">Azalea mollis</name>
    <dbReference type="NCBI Taxonomy" id="49168"/>
    <lineage>
        <taxon>Eukaryota</taxon>
        <taxon>Viridiplantae</taxon>
        <taxon>Streptophyta</taxon>
        <taxon>Embryophyta</taxon>
        <taxon>Tracheophyta</taxon>
        <taxon>Spermatophyta</taxon>
        <taxon>Magnoliopsida</taxon>
        <taxon>eudicotyledons</taxon>
        <taxon>Gunneridae</taxon>
        <taxon>Pentapetalae</taxon>
        <taxon>asterids</taxon>
        <taxon>Ericales</taxon>
        <taxon>Ericaceae</taxon>
        <taxon>Ericoideae</taxon>
        <taxon>Rhodoreae</taxon>
        <taxon>Rhododendron</taxon>
    </lineage>
</organism>
<evidence type="ECO:0000313" key="2">
    <source>
        <dbReference type="Proteomes" id="UP001062846"/>
    </source>
</evidence>
<protein>
    <submittedName>
        <fullName evidence="1">Uncharacterized protein</fullName>
    </submittedName>
</protein>
<comment type="caution">
    <text evidence="1">The sequence shown here is derived from an EMBL/GenBank/DDBJ whole genome shotgun (WGS) entry which is preliminary data.</text>
</comment>
<sequence>MSNSKKSLYPQVDESNPESISSSTPPPPSIYPSVDMKDLAENLFPDNEDPQNPDNSQSQPPTAFESSEEILITVPGTIVHLIDKQRSVELASGELSVVRLRQGENVVAVFARVGEEIQWPLAKDEASVKLDESHYFFALRVPPDVKSDDEDDEDVVQGSSETDENLLNYGVTIASKGQEGLLDAFDSVLDHYSSFSVQKVAEAVDGAVVARETSPEEMATEVYKREKVEGSATAYWTTLAPNVEDYGGGVAKMIAAGSGHLIWGILWCGDVTVDRLKWGHDFMKKRLGPGSNAEISPFVSKRIRRVRKMTRRSEKVVTGVLSGVLKVSGFFTSSIANSTVGKKFFSLLPGEIVLASLDGFNKVFDAVEVAGRNVMSTSSVVTTGLVSQRYGEQAGKVTNEGLEAAGYGIGTAWAVWKIRKAFNPKSVIKPTTIARVAAKENAAKSTAKENAAKSKTKLIE</sequence>
<reference evidence="1" key="1">
    <citation type="submission" date="2022-02" db="EMBL/GenBank/DDBJ databases">
        <title>Plant Genome Project.</title>
        <authorList>
            <person name="Zhang R.-G."/>
        </authorList>
    </citation>
    <scope>NUCLEOTIDE SEQUENCE</scope>
    <source>
        <strain evidence="1">AT1</strain>
    </source>
</reference>
<dbReference type="Proteomes" id="UP001062846">
    <property type="component" value="Chromosome 11"/>
</dbReference>
<accession>A0ACC0LX18</accession>
<proteinExistence type="predicted"/>
<evidence type="ECO:0000313" key="1">
    <source>
        <dbReference type="EMBL" id="KAI8533174.1"/>
    </source>
</evidence>
<dbReference type="EMBL" id="CM046398">
    <property type="protein sequence ID" value="KAI8533174.1"/>
    <property type="molecule type" value="Genomic_DNA"/>
</dbReference>